<organism evidence="2 3">
    <name type="scientific">Abeliophyllum distichum</name>
    <dbReference type="NCBI Taxonomy" id="126358"/>
    <lineage>
        <taxon>Eukaryota</taxon>
        <taxon>Viridiplantae</taxon>
        <taxon>Streptophyta</taxon>
        <taxon>Embryophyta</taxon>
        <taxon>Tracheophyta</taxon>
        <taxon>Spermatophyta</taxon>
        <taxon>Magnoliopsida</taxon>
        <taxon>eudicotyledons</taxon>
        <taxon>Gunneridae</taxon>
        <taxon>Pentapetalae</taxon>
        <taxon>asterids</taxon>
        <taxon>lamiids</taxon>
        <taxon>Lamiales</taxon>
        <taxon>Oleaceae</taxon>
        <taxon>Forsythieae</taxon>
        <taxon>Abeliophyllum</taxon>
    </lineage>
</organism>
<protein>
    <submittedName>
        <fullName evidence="2">Uncharacterized protein</fullName>
    </submittedName>
</protein>
<accession>A0ABD1UIV9</accession>
<feature type="region of interest" description="Disordered" evidence="1">
    <location>
        <begin position="575"/>
        <end position="601"/>
    </location>
</feature>
<dbReference type="AlphaFoldDB" id="A0ABD1UIV9"/>
<evidence type="ECO:0000313" key="3">
    <source>
        <dbReference type="Proteomes" id="UP001604336"/>
    </source>
</evidence>
<name>A0ABD1UIV9_9LAMI</name>
<sequence length="620" mass="67521">MPDSELHRQASPVSSYPNDDALKDCGFRNITSLSLKPEPEDKLLLRKSGKISRNNSGCSKRSRMAQIEVSTCKNGLIDVNGISTELASYPASCNITEKTQVAKQKNCSNGKRGDKRNGKVPKSRCDSLSLKNGLVSFNSAAGGNNFFGVYGLKPDSFDITKHVHELSLNKLLDGSYNCPSITKDKGKKAANSSDNILNSVRKACSVLRLQKVVLGQKCAENDNCNISTGLLMAGSTASPSDGNKEDSCTADLTSCDKVQDSCEEKIKTSTLTVDSQLYNPKDLLERLALPPPKDLDSLLLDAAKPASSSRNNTDPRLGKSVCHRTGLPPFPWSQTFSGHNKSVTDAAKLSSSRTICQGRWVKVKNISSLQEGSTGFLEGLESLAYNHSLVPTVNHKSGPPENEVAQFTSSERVLSLSEACSTSKVFPVIDEHPPSHLAAAQMLCEMATHTLKQNPRGVIKFLKKPPQMSMKTCKLKSVKSEKLFAAPKPKTGLDNLAKVKVADDGFPSKKLRLSADIKNEYVGRTMSGSKEPLHWSALRSSKSTPSKLFRESAAETKNYNPNFVKKLCGISPLSRVVDKPSSSEQKSRKVVPPEWNRADRQDGMIKYEHESSTLDRLVGS</sequence>
<dbReference type="PANTHER" id="PTHR36723:SF1">
    <property type="entry name" value="F22C12.19"/>
    <property type="match status" value="1"/>
</dbReference>
<reference evidence="3" key="1">
    <citation type="submission" date="2024-07" db="EMBL/GenBank/DDBJ databases">
        <title>Two chromosome-level genome assemblies of Korean endemic species Abeliophyllum distichum and Forsythia ovata (Oleaceae).</title>
        <authorList>
            <person name="Jang H."/>
        </authorList>
    </citation>
    <scope>NUCLEOTIDE SEQUENCE [LARGE SCALE GENOMIC DNA]</scope>
</reference>
<dbReference type="PANTHER" id="PTHR36723">
    <property type="entry name" value="F22C12.19"/>
    <property type="match status" value="1"/>
</dbReference>
<feature type="region of interest" description="Disordered" evidence="1">
    <location>
        <begin position="1"/>
        <end position="20"/>
    </location>
</feature>
<feature type="region of interest" description="Disordered" evidence="1">
    <location>
        <begin position="104"/>
        <end position="124"/>
    </location>
</feature>
<comment type="caution">
    <text evidence="2">The sequence shown here is derived from an EMBL/GenBank/DDBJ whole genome shotgun (WGS) entry which is preliminary data.</text>
</comment>
<keyword evidence="3" id="KW-1185">Reference proteome</keyword>
<proteinExistence type="predicted"/>
<dbReference type="Proteomes" id="UP001604336">
    <property type="component" value="Unassembled WGS sequence"/>
</dbReference>
<evidence type="ECO:0000256" key="1">
    <source>
        <dbReference type="SAM" id="MobiDB-lite"/>
    </source>
</evidence>
<dbReference type="EMBL" id="JBFOLK010000003">
    <property type="protein sequence ID" value="KAL2524989.1"/>
    <property type="molecule type" value="Genomic_DNA"/>
</dbReference>
<evidence type="ECO:0000313" key="2">
    <source>
        <dbReference type="EMBL" id="KAL2524989.1"/>
    </source>
</evidence>
<gene>
    <name evidence="2" type="ORF">Adt_10043</name>
</gene>